<protein>
    <recommendedName>
        <fullName evidence="8">Bardet-Biedl syndrome 7 protein-like protein</fullName>
    </recommendedName>
</protein>
<feature type="coiled-coil region" evidence="1">
    <location>
        <begin position="361"/>
        <end position="395"/>
    </location>
</feature>
<evidence type="ECO:0000313" key="7">
    <source>
        <dbReference type="Proteomes" id="UP000288716"/>
    </source>
</evidence>
<dbReference type="GO" id="GO:0008104">
    <property type="term" value="P:intracellular protein localization"/>
    <property type="evidence" value="ECO:0007669"/>
    <property type="project" value="TreeGrafter"/>
</dbReference>
<dbReference type="GO" id="GO:0016020">
    <property type="term" value="C:membrane"/>
    <property type="evidence" value="ECO:0007669"/>
    <property type="project" value="TreeGrafter"/>
</dbReference>
<feature type="domain" description="BBS7 GAE" evidence="3">
    <location>
        <begin position="410"/>
        <end position="514"/>
    </location>
</feature>
<dbReference type="Pfam" id="PF23743">
    <property type="entry name" value="Beta-prop_BBS7"/>
    <property type="match status" value="1"/>
</dbReference>
<dbReference type="EMBL" id="NCKV01002586">
    <property type="protein sequence ID" value="RWS26652.1"/>
    <property type="molecule type" value="Genomic_DNA"/>
</dbReference>
<evidence type="ECO:0000313" key="6">
    <source>
        <dbReference type="EMBL" id="RWS26652.1"/>
    </source>
</evidence>
<dbReference type="PANTHER" id="PTHR16074:SF4">
    <property type="entry name" value="BARDET-BIEDL SYNDROME 7 PROTEIN"/>
    <property type="match status" value="1"/>
</dbReference>
<dbReference type="GO" id="GO:0060271">
    <property type="term" value="P:cilium assembly"/>
    <property type="evidence" value="ECO:0007669"/>
    <property type="project" value="TreeGrafter"/>
</dbReference>
<feature type="domain" description="BBS7 platform" evidence="4">
    <location>
        <begin position="530"/>
        <end position="629"/>
    </location>
</feature>
<reference evidence="6 7" key="1">
    <citation type="journal article" date="2018" name="Gigascience">
        <title>Genomes of trombidid mites reveal novel predicted allergens and laterally-transferred genes associated with secondary metabolism.</title>
        <authorList>
            <person name="Dong X."/>
            <person name="Chaisiri K."/>
            <person name="Xia D."/>
            <person name="Armstrong S.D."/>
            <person name="Fang Y."/>
            <person name="Donnelly M.J."/>
            <person name="Kadowaki T."/>
            <person name="McGarry J.W."/>
            <person name="Darby A.C."/>
            <person name="Makepeace B.L."/>
        </authorList>
    </citation>
    <scope>NUCLEOTIDE SEQUENCE [LARGE SCALE GENOMIC DNA]</scope>
    <source>
        <strain evidence="6">UoL-UT</strain>
    </source>
</reference>
<dbReference type="InterPro" id="IPR036322">
    <property type="entry name" value="WD40_repeat_dom_sf"/>
</dbReference>
<evidence type="ECO:0000259" key="4">
    <source>
        <dbReference type="Pfam" id="PF23361"/>
    </source>
</evidence>
<dbReference type="GO" id="GO:0043005">
    <property type="term" value="C:neuron projection"/>
    <property type="evidence" value="ECO:0007669"/>
    <property type="project" value="TreeGrafter"/>
</dbReference>
<dbReference type="SUPFAM" id="SSF50978">
    <property type="entry name" value="WD40 repeat-like"/>
    <property type="match status" value="1"/>
</dbReference>
<name>A0A443SGP5_9ACAR</name>
<dbReference type="Pfam" id="PF23349">
    <property type="entry name" value="BBS7_hp"/>
    <property type="match status" value="1"/>
</dbReference>
<dbReference type="Pfam" id="PF23361">
    <property type="entry name" value="BBS7_pf"/>
    <property type="match status" value="1"/>
</dbReference>
<gene>
    <name evidence="6" type="ORF">B4U80_03066</name>
</gene>
<dbReference type="InterPro" id="IPR015943">
    <property type="entry name" value="WD40/YVTN_repeat-like_dom_sf"/>
</dbReference>
<dbReference type="InterPro" id="IPR056332">
    <property type="entry name" value="Beta-prop_BBS7"/>
</dbReference>
<dbReference type="OrthoDB" id="414590at2759"/>
<proteinExistence type="predicted"/>
<dbReference type="InterPro" id="IPR056335">
    <property type="entry name" value="BBS7_hairpin"/>
</dbReference>
<dbReference type="InterPro" id="IPR056333">
    <property type="entry name" value="BBS7_pf_dom"/>
</dbReference>
<evidence type="ECO:0000259" key="3">
    <source>
        <dbReference type="Pfam" id="PF23360"/>
    </source>
</evidence>
<dbReference type="Pfam" id="PF23360">
    <property type="entry name" value="BBS7_GAE"/>
    <property type="match status" value="1"/>
</dbReference>
<evidence type="ECO:0000259" key="2">
    <source>
        <dbReference type="Pfam" id="PF23349"/>
    </source>
</evidence>
<dbReference type="GO" id="GO:0005930">
    <property type="term" value="C:axoneme"/>
    <property type="evidence" value="ECO:0007669"/>
    <property type="project" value="TreeGrafter"/>
</dbReference>
<dbReference type="Proteomes" id="UP000288716">
    <property type="component" value="Unassembled WGS sequence"/>
</dbReference>
<feature type="domain" description="BBS7 helical hairpin" evidence="2">
    <location>
        <begin position="632"/>
        <end position="735"/>
    </location>
</feature>
<feature type="domain" description="BBS7 beta-propeller" evidence="5">
    <location>
        <begin position="37"/>
        <end position="344"/>
    </location>
</feature>
<dbReference type="AlphaFoldDB" id="A0A443SGP5"/>
<keyword evidence="1" id="KW-0175">Coiled coil</keyword>
<dbReference type="GO" id="GO:0034464">
    <property type="term" value="C:BBSome"/>
    <property type="evidence" value="ECO:0007669"/>
    <property type="project" value="TreeGrafter"/>
</dbReference>
<dbReference type="InterPro" id="IPR056334">
    <property type="entry name" value="BBS7_GAE_dom"/>
</dbReference>
<dbReference type="STRING" id="299467.A0A443SGP5"/>
<evidence type="ECO:0000256" key="1">
    <source>
        <dbReference type="SAM" id="Coils"/>
    </source>
</evidence>
<dbReference type="PANTHER" id="PTHR16074">
    <property type="entry name" value="BARDET-BIEDL SYNDROME 7 PROTEIN"/>
    <property type="match status" value="1"/>
</dbReference>
<dbReference type="GO" id="GO:0036064">
    <property type="term" value="C:ciliary basal body"/>
    <property type="evidence" value="ECO:0007669"/>
    <property type="project" value="TreeGrafter"/>
</dbReference>
<sequence>MDSKLNRLDFMQVGLTSKNALSVLDPGYAEDSGEITAVVGDHSGSVHCFQIRENSMETETVFKTLPGPNAKISCIQVVGNVSGSPKIMVAFGSSVIRGLTRKGKQFFGVELNNLTEPIKHFQLRWPNELFVCGNYIFNHYLISDESSSKSNVSNKNFYVSPGKIVDMVVVEDKYRRRIVPVLLCEDRLLRILKDSSCQYEIETCGVPSAMFSYGTVTSKENDFLFTYGTLEGKTAMVKLDFTQSALEAKHRWEIPEKGTRAPVHCISAMEKSGELYIGRSDGNVEIWTFSESCDADGHEFIDMDSSPLFRLQHNCSESITSICVCRDGTLLLCSTFTGVIFGLTRTEIIRQSVSTIDGTTTTELQQKIDFLKCEISELELKLTAEKEEYQELTARKNRRGQPKVGLSALPYFAINDSFLIQEDATYLLTLEVEVPIDCVIIQSDIPLDLIDCERNSAVISFNDNLQNEVLATFRCQANTTRLEVKVGSIEGQSGLLRAYIMTRMTPKGCQLKTYQIKALSLHKRKYKDDPDLKTFFNKLTLKGGFSLYEAHTWLSMCLPEIPEKLVTSNTQSTIDYNFVSTLTDTVLVCNCGKGSLNFESDNISTISILKDYITREATKKSIALEMNLNVNEGSVSSTLRKLYPKLKALLKLKEKEMMSEAIKELSITDPEVAKAMMDDINNIQIDVNVAVLSLDRLYGLITDLFIDYNKMKGNTSKSSVANIKNKINGLVEIIQNFATDEHNVDVFIEKLNQFWGVQTFV</sequence>
<organism evidence="6 7">
    <name type="scientific">Leptotrombidium deliense</name>
    <dbReference type="NCBI Taxonomy" id="299467"/>
    <lineage>
        <taxon>Eukaryota</taxon>
        <taxon>Metazoa</taxon>
        <taxon>Ecdysozoa</taxon>
        <taxon>Arthropoda</taxon>
        <taxon>Chelicerata</taxon>
        <taxon>Arachnida</taxon>
        <taxon>Acari</taxon>
        <taxon>Acariformes</taxon>
        <taxon>Trombidiformes</taxon>
        <taxon>Prostigmata</taxon>
        <taxon>Anystina</taxon>
        <taxon>Parasitengona</taxon>
        <taxon>Trombiculoidea</taxon>
        <taxon>Trombiculidae</taxon>
        <taxon>Leptotrombidium</taxon>
    </lineage>
</organism>
<accession>A0A443SGP5</accession>
<evidence type="ECO:0008006" key="8">
    <source>
        <dbReference type="Google" id="ProtNLM"/>
    </source>
</evidence>
<keyword evidence="7" id="KW-1185">Reference proteome</keyword>
<dbReference type="VEuPathDB" id="VectorBase:LDEU005387"/>
<evidence type="ECO:0000259" key="5">
    <source>
        <dbReference type="Pfam" id="PF23743"/>
    </source>
</evidence>
<comment type="caution">
    <text evidence="6">The sequence shown here is derived from an EMBL/GenBank/DDBJ whole genome shotgun (WGS) entry which is preliminary data.</text>
</comment>
<dbReference type="Gene3D" id="2.130.10.10">
    <property type="entry name" value="YVTN repeat-like/Quinoprotein amine dehydrogenase"/>
    <property type="match status" value="1"/>
</dbReference>